<dbReference type="KEGG" id="csty:KN1_10730"/>
<proteinExistence type="predicted"/>
<evidence type="ECO:0000313" key="2">
    <source>
        <dbReference type="Proteomes" id="UP000825123"/>
    </source>
</evidence>
<evidence type="ECO:0000313" key="1">
    <source>
        <dbReference type="EMBL" id="BCU69776.1"/>
    </source>
</evidence>
<dbReference type="EMBL" id="AP024597">
    <property type="protein sequence ID" value="BCU69776.1"/>
    <property type="molecule type" value="Genomic_DNA"/>
</dbReference>
<protein>
    <submittedName>
        <fullName evidence="1">Uncharacterized protein</fullName>
    </submittedName>
</protein>
<keyword evidence="2" id="KW-1185">Reference proteome</keyword>
<name>A0A8D5U5C9_9CREN</name>
<dbReference type="RefSeq" id="WP_221289792.1">
    <property type="nucleotide sequence ID" value="NZ_AP024597.1"/>
</dbReference>
<reference evidence="1 2" key="1">
    <citation type="submission" date="2021-04" db="EMBL/GenBank/DDBJ databases">
        <title>Complete genome sequence of Stygiolobus sp. KN-1.</title>
        <authorList>
            <person name="Nakamura K."/>
            <person name="Sakai H."/>
            <person name="Kurosawa N."/>
        </authorList>
    </citation>
    <scope>NUCLEOTIDE SEQUENCE [LARGE SCALE GENOMIC DNA]</scope>
    <source>
        <strain evidence="1 2">KN-1</strain>
    </source>
</reference>
<organism evidence="1 2">
    <name type="scientific">Stygiolobus caldivivus</name>
    <dbReference type="NCBI Taxonomy" id="2824673"/>
    <lineage>
        <taxon>Archaea</taxon>
        <taxon>Thermoproteota</taxon>
        <taxon>Thermoprotei</taxon>
        <taxon>Sulfolobales</taxon>
        <taxon>Sulfolobaceae</taxon>
        <taxon>Stygiolobus</taxon>
    </lineage>
</organism>
<dbReference type="AlphaFoldDB" id="A0A8D5U5C9"/>
<dbReference type="Proteomes" id="UP000825123">
    <property type="component" value="Chromosome"/>
</dbReference>
<accession>A0A8D5U5C9</accession>
<dbReference type="GeneID" id="66162816"/>
<sequence length="131" mass="14741">MTREVIHTGNTSTRGDKGEYFVYYTDRPKPKLRYLYVGPSEETIGAYIKISGRLWAKPPVRGWGLHRPSPASLRSGSGTAPGPHTGRAFYKALQVAFTAVDFPVDFTVDRDGPRLRSYERWGHEKGTGRRV</sequence>
<gene>
    <name evidence="1" type="ORF">KN1_10730</name>
</gene>